<comment type="caution">
    <text evidence="1">The sequence shown here is derived from an EMBL/GenBank/DDBJ whole genome shotgun (WGS) entry which is preliminary data.</text>
</comment>
<evidence type="ECO:0000313" key="1">
    <source>
        <dbReference type="EMBL" id="GAA3264630.1"/>
    </source>
</evidence>
<keyword evidence="2" id="KW-1185">Reference proteome</keyword>
<reference evidence="2" key="1">
    <citation type="journal article" date="2019" name="Int. J. Syst. Evol. Microbiol.">
        <title>The Global Catalogue of Microorganisms (GCM) 10K type strain sequencing project: providing services to taxonomists for standard genome sequencing and annotation.</title>
        <authorList>
            <consortium name="The Broad Institute Genomics Platform"/>
            <consortium name="The Broad Institute Genome Sequencing Center for Infectious Disease"/>
            <person name="Wu L."/>
            <person name="Ma J."/>
        </authorList>
    </citation>
    <scope>NUCLEOTIDE SEQUENCE [LARGE SCALE GENOMIC DNA]</scope>
    <source>
        <strain evidence="2">JCM 9381</strain>
    </source>
</reference>
<dbReference type="Proteomes" id="UP001500728">
    <property type="component" value="Unassembled WGS sequence"/>
</dbReference>
<accession>A0ABP6QXM4</accession>
<protein>
    <submittedName>
        <fullName evidence="1">Uncharacterized protein</fullName>
    </submittedName>
</protein>
<dbReference type="EMBL" id="BAAAUW010000015">
    <property type="protein sequence ID" value="GAA3264630.1"/>
    <property type="molecule type" value="Genomic_DNA"/>
</dbReference>
<sequence length="86" mass="9254">MGFMSNPEVLAVLANAPQIAWLYVAHACIREVGTIAALAIGLRGTQAENRPEIIEALGDLRGSRKTVLVPRPVRRSKPRKRVGPAG</sequence>
<proteinExistence type="predicted"/>
<dbReference type="RefSeq" id="WP_058915143.1">
    <property type="nucleotide sequence ID" value="NZ_BAAAUW010000015.1"/>
</dbReference>
<evidence type="ECO:0000313" key="2">
    <source>
        <dbReference type="Proteomes" id="UP001500728"/>
    </source>
</evidence>
<name>A0ABP6QXM4_9ACTN</name>
<organism evidence="1 2">
    <name type="scientific">Streptomyces labedae</name>
    <dbReference type="NCBI Taxonomy" id="285569"/>
    <lineage>
        <taxon>Bacteria</taxon>
        <taxon>Bacillati</taxon>
        <taxon>Actinomycetota</taxon>
        <taxon>Actinomycetes</taxon>
        <taxon>Kitasatosporales</taxon>
        <taxon>Streptomycetaceae</taxon>
        <taxon>Streptomyces</taxon>
    </lineage>
</organism>
<gene>
    <name evidence="1" type="ORF">GCM10010469_34440</name>
</gene>